<accession>A0ABX9XL31</accession>
<gene>
    <name evidence="2" type="ORF">EF096_04620</name>
</gene>
<keyword evidence="1" id="KW-0472">Membrane</keyword>
<dbReference type="EMBL" id="RKKU01000003">
    <property type="protein sequence ID" value="ROZ87530.1"/>
    <property type="molecule type" value="Genomic_DNA"/>
</dbReference>
<evidence type="ECO:0000313" key="3">
    <source>
        <dbReference type="Proteomes" id="UP000275199"/>
    </source>
</evidence>
<comment type="caution">
    <text evidence="2">The sequence shown here is derived from an EMBL/GenBank/DDBJ whole genome shotgun (WGS) entry which is preliminary data.</text>
</comment>
<evidence type="ECO:0008006" key="4">
    <source>
        <dbReference type="Google" id="ProtNLM"/>
    </source>
</evidence>
<keyword evidence="1" id="KW-0812">Transmembrane</keyword>
<reference evidence="2 3" key="1">
    <citation type="submission" date="2018-11" db="EMBL/GenBank/DDBJ databases">
        <authorList>
            <person name="Jang G.I."/>
            <person name="Hwang C.Y."/>
        </authorList>
    </citation>
    <scope>NUCLEOTIDE SEQUENCE [LARGE SCALE GENOMIC DNA]</scope>
    <source>
        <strain evidence="2 3">SSM26</strain>
    </source>
</reference>
<feature type="transmembrane region" description="Helical" evidence="1">
    <location>
        <begin position="28"/>
        <end position="46"/>
    </location>
</feature>
<sequence length="154" mass="17181">MPFLGVAIFLVWLVLLLRFPRVMLPVSGVLAGLGLLLGLVMGLLQWQQAQRVEQLAFDLAYQPEQCEFGKPLVVRISNQSDSAVQHIHWQLVASQPGYNTNLLDAGVALDFSSPTRLAPGEQVKLCFSVPRLRRGYREAELDYQADEVSAEFIN</sequence>
<protein>
    <recommendedName>
        <fullName evidence="4">Multidrug transporter</fullName>
    </recommendedName>
</protein>
<dbReference type="RefSeq" id="WP_123888438.1">
    <property type="nucleotide sequence ID" value="NZ_JBPYCX010000001.1"/>
</dbReference>
<keyword evidence="1" id="KW-1133">Transmembrane helix</keyword>
<dbReference type="Proteomes" id="UP000275199">
    <property type="component" value="Unassembled WGS sequence"/>
</dbReference>
<name>A0ABX9XL31_9PSED</name>
<evidence type="ECO:0000313" key="2">
    <source>
        <dbReference type="EMBL" id="ROZ87530.1"/>
    </source>
</evidence>
<keyword evidence="3" id="KW-1185">Reference proteome</keyword>
<proteinExistence type="predicted"/>
<organism evidence="2 3">
    <name type="scientific">Pseudomonas neustonica</name>
    <dbReference type="NCBI Taxonomy" id="2487346"/>
    <lineage>
        <taxon>Bacteria</taxon>
        <taxon>Pseudomonadati</taxon>
        <taxon>Pseudomonadota</taxon>
        <taxon>Gammaproteobacteria</taxon>
        <taxon>Pseudomonadales</taxon>
        <taxon>Pseudomonadaceae</taxon>
        <taxon>Pseudomonas</taxon>
    </lineage>
</organism>
<evidence type="ECO:0000256" key="1">
    <source>
        <dbReference type="SAM" id="Phobius"/>
    </source>
</evidence>